<name>A0ABT7QMH5_9GAMM</name>
<feature type="active site" description="Schiff-base intermediate with substrate" evidence="1">
    <location>
        <position position="61"/>
    </location>
</feature>
<comment type="caution">
    <text evidence="2">The sequence shown here is derived from an EMBL/GenBank/DDBJ whole genome shotgun (WGS) entry which is preliminary data.</text>
</comment>
<dbReference type="NCBIfam" id="TIGR01422">
    <property type="entry name" value="phosphonatase"/>
    <property type="match status" value="1"/>
</dbReference>
<comment type="cofactor">
    <cofactor evidence="1">
        <name>Mg(2+)</name>
        <dbReference type="ChEBI" id="CHEBI:18420"/>
    </cofactor>
    <text evidence="1">Binds 1 Mg(2+) ion per subunit.</text>
</comment>
<dbReference type="EC" id="3.11.1.1" evidence="1"/>
<protein>
    <recommendedName>
        <fullName evidence="1">Phosphonoacetaldehyde hydrolase</fullName>
        <shortName evidence="1">Phosphonatase</shortName>
        <ecNumber evidence="1">3.11.1.1</ecNumber>
    </recommendedName>
    <alternativeName>
        <fullName evidence="1">Phosphonoacetaldehyde phosphonohydrolase</fullName>
    </alternativeName>
</protein>
<dbReference type="PANTHER" id="PTHR43434">
    <property type="entry name" value="PHOSPHOGLYCOLATE PHOSPHATASE"/>
    <property type="match status" value="1"/>
</dbReference>
<comment type="caution">
    <text evidence="1">Lacks conserved residue(s) required for the propagation of feature annotation.</text>
</comment>
<reference evidence="2" key="2">
    <citation type="journal article" date="2023" name="Microbiome">
        <title>Synthase-selected sorting approach identifies a beta-lactone synthase in a nudibranch symbiotic bacterium.</title>
        <authorList>
            <person name="Dzunkova M."/>
            <person name="La Clair J.J."/>
            <person name="Tyml T."/>
            <person name="Doud D."/>
            <person name="Schulz F."/>
            <person name="Piquer-Esteban S."/>
            <person name="Porcel Sanchis D."/>
            <person name="Osborn A."/>
            <person name="Robinson D."/>
            <person name="Louie K.B."/>
            <person name="Bowen B.P."/>
            <person name="Bowers R.M."/>
            <person name="Lee J."/>
            <person name="Arnau V."/>
            <person name="Diaz-Villanueva W."/>
            <person name="Stepanauskas R."/>
            <person name="Gosliner T."/>
            <person name="Date S.V."/>
            <person name="Northen T.R."/>
            <person name="Cheng J.F."/>
            <person name="Burkart M.D."/>
            <person name="Woyke T."/>
        </authorList>
    </citation>
    <scope>NUCLEOTIDE SEQUENCE</scope>
    <source>
        <strain evidence="2">Df01</strain>
    </source>
</reference>
<dbReference type="SFLD" id="SFLDG01129">
    <property type="entry name" value="C1.5:_HAD__Beta-PGM__Phosphata"/>
    <property type="match status" value="1"/>
</dbReference>
<keyword evidence="1 2" id="KW-0378">Hydrolase</keyword>
<comment type="similarity">
    <text evidence="1">Belongs to the HAD-like hydrolase superfamily. PhnX family.</text>
</comment>
<keyword evidence="3" id="KW-1185">Reference proteome</keyword>
<dbReference type="GO" id="GO:0050194">
    <property type="term" value="F:phosphonoacetaldehyde hydrolase activity"/>
    <property type="evidence" value="ECO:0007669"/>
    <property type="project" value="UniProtKB-EC"/>
</dbReference>
<evidence type="ECO:0000313" key="2">
    <source>
        <dbReference type="EMBL" id="MDM5147912.1"/>
    </source>
</evidence>
<dbReference type="EMBL" id="JANQAO010000003">
    <property type="protein sequence ID" value="MDM5147912.1"/>
    <property type="molecule type" value="Genomic_DNA"/>
</dbReference>
<feature type="binding site" evidence="1">
    <location>
        <position position="196"/>
    </location>
    <ligand>
        <name>Mg(2+)</name>
        <dbReference type="ChEBI" id="CHEBI:18420"/>
    </ligand>
</feature>
<dbReference type="InterPro" id="IPR036412">
    <property type="entry name" value="HAD-like_sf"/>
</dbReference>
<dbReference type="InterPro" id="IPR023214">
    <property type="entry name" value="HAD_sf"/>
</dbReference>
<comment type="function">
    <text evidence="1">Involved in phosphonate degradation.</text>
</comment>
<dbReference type="InterPro" id="IPR023198">
    <property type="entry name" value="PGP-like_dom2"/>
</dbReference>
<dbReference type="Gene3D" id="1.10.150.240">
    <property type="entry name" value="Putative phosphatase, domain 2"/>
    <property type="match status" value="1"/>
</dbReference>
<dbReference type="SUPFAM" id="SSF56784">
    <property type="entry name" value="HAD-like"/>
    <property type="match status" value="1"/>
</dbReference>
<dbReference type="InterPro" id="IPR006323">
    <property type="entry name" value="Phosphonoacetald_hydro"/>
</dbReference>
<dbReference type="Proteomes" id="UP001168167">
    <property type="component" value="Unassembled WGS sequence"/>
</dbReference>
<feature type="active site" description="Nucleophile" evidence="1">
    <location>
        <position position="20"/>
    </location>
</feature>
<organism evidence="2 3">
    <name type="scientific">Candidatus Doriopsillibacter californiensis</name>
    <dbReference type="NCBI Taxonomy" id="2970740"/>
    <lineage>
        <taxon>Bacteria</taxon>
        <taxon>Pseudomonadati</taxon>
        <taxon>Pseudomonadota</taxon>
        <taxon>Gammaproteobacteria</taxon>
        <taxon>Candidatus Tethybacterales</taxon>
        <taxon>Candidatus Persebacteraceae</taxon>
        <taxon>Candidatus Doriopsillibacter</taxon>
    </lineage>
</organism>
<sequence length="280" mass="30677">MNNPTHRKKYRGPVKAAIMDWSGTLVDAYVVAPSVVFVEIFKKYGVSVTMSEVRGPMGLRKDAHIQKLLEDPEIRARWMTSHGKPPNADDVAAMYIDFIPLQLKCLAQYGTLLPGVAGAANVLRHNYSMKLGATTGFTRAMIDVLLVETEKQGLHLDATVGGDEVINGSRPQPFMLYRNLDLMNISPIQAVMKVDDSIAGIDEGLAAGCWTVGVSRYSNYMNIDSVADAEKVSAKELDSQHSHAKKLLLQAGAHYVVDSVAELPQVVEDINVRLKRGEQA</sequence>
<dbReference type="InterPro" id="IPR041492">
    <property type="entry name" value="HAD_2"/>
</dbReference>
<comment type="catalytic activity">
    <reaction evidence="1">
        <text>phosphonoacetaldehyde + H2O = acetaldehyde + phosphate + H(+)</text>
        <dbReference type="Rhea" id="RHEA:18905"/>
        <dbReference type="ChEBI" id="CHEBI:15343"/>
        <dbReference type="ChEBI" id="CHEBI:15377"/>
        <dbReference type="ChEBI" id="CHEBI:15378"/>
        <dbReference type="ChEBI" id="CHEBI:43474"/>
        <dbReference type="ChEBI" id="CHEBI:58383"/>
        <dbReference type="EC" id="3.11.1.1"/>
    </reaction>
</comment>
<proteinExistence type="inferred from homology"/>
<keyword evidence="1" id="KW-0460">Magnesium</keyword>
<comment type="subunit">
    <text evidence="1">Homodimer.</text>
</comment>
<dbReference type="PANTHER" id="PTHR43434:SF19">
    <property type="entry name" value="PHOSPHONOACETALDEHYDE HYDROLASE"/>
    <property type="match status" value="1"/>
</dbReference>
<dbReference type="Pfam" id="PF13419">
    <property type="entry name" value="HAD_2"/>
    <property type="match status" value="1"/>
</dbReference>
<gene>
    <name evidence="1" type="primary">phnX</name>
    <name evidence="2" type="ORF">NQX30_05965</name>
</gene>
<accession>A0ABT7QMH5</accession>
<evidence type="ECO:0000256" key="1">
    <source>
        <dbReference type="HAMAP-Rule" id="MF_01375"/>
    </source>
</evidence>
<reference evidence="2" key="1">
    <citation type="submission" date="2022-08" db="EMBL/GenBank/DDBJ databases">
        <authorList>
            <person name="Dzunkova M."/>
            <person name="La Clair J."/>
            <person name="Tyml T."/>
            <person name="Doud D."/>
            <person name="Schulz F."/>
            <person name="Piquer S."/>
            <person name="Porcel Sanchis D."/>
            <person name="Osborn A."/>
            <person name="Robinson D."/>
            <person name="Louie K.B."/>
            <person name="Bowen B.P."/>
            <person name="Bowers R."/>
            <person name="Lee J."/>
            <person name="Arnau Llombart V."/>
            <person name="Diaz Villanueva W."/>
            <person name="Gosliner T."/>
            <person name="Northen T."/>
            <person name="Cheng J.-F."/>
            <person name="Burkart M.D."/>
            <person name="Woyke T."/>
        </authorList>
    </citation>
    <scope>NUCLEOTIDE SEQUENCE</scope>
    <source>
        <strain evidence="2">Df01</strain>
    </source>
</reference>
<dbReference type="Gene3D" id="3.40.50.1000">
    <property type="entry name" value="HAD superfamily/HAD-like"/>
    <property type="match status" value="1"/>
</dbReference>
<dbReference type="SFLD" id="SFLDS00003">
    <property type="entry name" value="Haloacid_Dehalogenase"/>
    <property type="match status" value="1"/>
</dbReference>
<keyword evidence="1" id="KW-0479">Metal-binding</keyword>
<dbReference type="HAMAP" id="MF_01375">
    <property type="entry name" value="PhnX"/>
    <property type="match status" value="1"/>
</dbReference>
<feature type="binding site" evidence="1">
    <location>
        <position position="20"/>
    </location>
    <ligand>
        <name>Mg(2+)</name>
        <dbReference type="ChEBI" id="CHEBI:18420"/>
    </ligand>
</feature>
<evidence type="ECO:0000313" key="3">
    <source>
        <dbReference type="Proteomes" id="UP001168167"/>
    </source>
</evidence>
<keyword evidence="1" id="KW-0704">Schiff base</keyword>
<dbReference type="InterPro" id="IPR050155">
    <property type="entry name" value="HAD-like_hydrolase_sf"/>
</dbReference>